<dbReference type="InterPro" id="IPR008334">
    <property type="entry name" value="5'-Nucleotdase_C"/>
</dbReference>
<dbReference type="GO" id="GO:0016787">
    <property type="term" value="F:hydrolase activity"/>
    <property type="evidence" value="ECO:0007669"/>
    <property type="project" value="InterPro"/>
</dbReference>
<dbReference type="Gene3D" id="3.90.780.10">
    <property type="entry name" value="5'-Nucleotidase, C-terminal domain"/>
    <property type="match status" value="1"/>
</dbReference>
<dbReference type="GO" id="GO:0009166">
    <property type="term" value="P:nucleotide catabolic process"/>
    <property type="evidence" value="ECO:0007669"/>
    <property type="project" value="InterPro"/>
</dbReference>
<protein>
    <submittedName>
        <fullName evidence="3">5'-nucleotidase</fullName>
    </submittedName>
</protein>
<dbReference type="InterPro" id="IPR006179">
    <property type="entry name" value="5_nucleotidase/apyrase"/>
</dbReference>
<feature type="domain" description="5'-Nucleotidase C-terminal" evidence="2">
    <location>
        <begin position="77"/>
        <end position="217"/>
    </location>
</feature>
<dbReference type="OrthoDB" id="4762412at2"/>
<feature type="chain" id="PRO_5019761603" evidence="1">
    <location>
        <begin position="20"/>
        <end position="255"/>
    </location>
</feature>
<dbReference type="Proteomes" id="UP000276282">
    <property type="component" value="Unassembled WGS sequence"/>
</dbReference>
<feature type="signal peptide" evidence="1">
    <location>
        <begin position="1"/>
        <end position="19"/>
    </location>
</feature>
<evidence type="ECO:0000313" key="4">
    <source>
        <dbReference type="Proteomes" id="UP000276282"/>
    </source>
</evidence>
<proteinExistence type="predicted"/>
<dbReference type="AlphaFoldDB" id="A0A495PM45"/>
<keyword evidence="1" id="KW-0732">Signal</keyword>
<sequence>MTIRFYSFLLLFLSLVACKNNSHITSSPSSINGKRIPINNTIPSDPEIEAFIKPFAIHLNNTLDSTLAYSPTNLSKNEGKLNSALGNMMADLVMEQADPIFGARTNSKIDMVLLNQGGIRSGIGKGAVTTRTAYQLMPFENEIVVVEITGSKIFEMISYLEKAQTAHPISGLKLKVDKDFKTISATTRGESIKAEETYFVATSDYLQQGGDNMVFFKDPVNLYKIDYKLRNAIIDHFKKVDTLKASIDNRFIQIL</sequence>
<dbReference type="PANTHER" id="PTHR11575">
    <property type="entry name" value="5'-NUCLEOTIDASE-RELATED"/>
    <property type="match status" value="1"/>
</dbReference>
<accession>A0A495PM45</accession>
<evidence type="ECO:0000313" key="3">
    <source>
        <dbReference type="EMBL" id="RKS50765.1"/>
    </source>
</evidence>
<dbReference type="Pfam" id="PF02872">
    <property type="entry name" value="5_nucleotid_C"/>
    <property type="match status" value="1"/>
</dbReference>
<dbReference type="GO" id="GO:0030288">
    <property type="term" value="C:outer membrane-bounded periplasmic space"/>
    <property type="evidence" value="ECO:0007669"/>
    <property type="project" value="TreeGrafter"/>
</dbReference>
<dbReference type="PRINTS" id="PR01607">
    <property type="entry name" value="APYRASEFAMLY"/>
</dbReference>
<dbReference type="EMBL" id="RBLG01000003">
    <property type="protein sequence ID" value="RKS50765.1"/>
    <property type="molecule type" value="Genomic_DNA"/>
</dbReference>
<name>A0A495PM45_9FLAO</name>
<keyword evidence="4" id="KW-1185">Reference proteome</keyword>
<dbReference type="PROSITE" id="PS51257">
    <property type="entry name" value="PROKAR_LIPOPROTEIN"/>
    <property type="match status" value="1"/>
</dbReference>
<reference evidence="3 4" key="1">
    <citation type="submission" date="2018-10" db="EMBL/GenBank/DDBJ databases">
        <title>Genomic Encyclopedia of Archaeal and Bacterial Type Strains, Phase II (KMG-II): from individual species to whole genera.</title>
        <authorList>
            <person name="Goeker M."/>
        </authorList>
    </citation>
    <scope>NUCLEOTIDE SEQUENCE [LARGE SCALE GENOMIC DNA]</scope>
    <source>
        <strain evidence="3 4">DSM 19839</strain>
    </source>
</reference>
<evidence type="ECO:0000259" key="2">
    <source>
        <dbReference type="Pfam" id="PF02872"/>
    </source>
</evidence>
<dbReference type="PANTHER" id="PTHR11575:SF24">
    <property type="entry name" value="5'-NUCLEOTIDASE"/>
    <property type="match status" value="1"/>
</dbReference>
<dbReference type="RefSeq" id="WP_121346353.1">
    <property type="nucleotide sequence ID" value="NZ_RBLG01000003.1"/>
</dbReference>
<evidence type="ECO:0000256" key="1">
    <source>
        <dbReference type="SAM" id="SignalP"/>
    </source>
</evidence>
<gene>
    <name evidence="3" type="ORF">BC962_2539</name>
</gene>
<organism evidence="3 4">
    <name type="scientific">Gillisia mitskevichiae</name>
    <dbReference type="NCBI Taxonomy" id="270921"/>
    <lineage>
        <taxon>Bacteria</taxon>
        <taxon>Pseudomonadati</taxon>
        <taxon>Bacteroidota</taxon>
        <taxon>Flavobacteriia</taxon>
        <taxon>Flavobacteriales</taxon>
        <taxon>Flavobacteriaceae</taxon>
        <taxon>Gillisia</taxon>
    </lineage>
</organism>
<dbReference type="SUPFAM" id="SSF55816">
    <property type="entry name" value="5'-nucleotidase (syn. UDP-sugar hydrolase), C-terminal domain"/>
    <property type="match status" value="1"/>
</dbReference>
<dbReference type="InterPro" id="IPR036907">
    <property type="entry name" value="5'-Nucleotdase_C_sf"/>
</dbReference>
<comment type="caution">
    <text evidence="3">The sequence shown here is derived from an EMBL/GenBank/DDBJ whole genome shotgun (WGS) entry which is preliminary data.</text>
</comment>